<evidence type="ECO:0000256" key="17">
    <source>
        <dbReference type="ARBA" id="ARBA00041069"/>
    </source>
</evidence>
<evidence type="ECO:0000256" key="8">
    <source>
        <dbReference type="ARBA" id="ARBA00015707"/>
    </source>
</evidence>
<dbReference type="InterPro" id="IPR041625">
    <property type="entry name" value="Beta-mannosidase_Ig"/>
</dbReference>
<evidence type="ECO:0000256" key="12">
    <source>
        <dbReference type="ARBA" id="ARBA00023157"/>
    </source>
</evidence>
<evidence type="ECO:0000259" key="23">
    <source>
        <dbReference type="Pfam" id="PF22666"/>
    </source>
</evidence>
<dbReference type="Pfam" id="PF02836">
    <property type="entry name" value="Glyco_hydro_2_C"/>
    <property type="match status" value="1"/>
</dbReference>
<dbReference type="Pfam" id="PF17753">
    <property type="entry name" value="Ig_mannosidase"/>
    <property type="match status" value="1"/>
</dbReference>
<keyword evidence="10" id="KW-0732">Signal</keyword>
<dbReference type="Gene3D" id="2.60.120.260">
    <property type="entry name" value="Galactose-binding domain-like"/>
    <property type="match status" value="1"/>
</dbReference>
<dbReference type="InterPro" id="IPR017853">
    <property type="entry name" value="GH"/>
</dbReference>
<dbReference type="GO" id="GO:0005975">
    <property type="term" value="P:carbohydrate metabolic process"/>
    <property type="evidence" value="ECO:0007669"/>
    <property type="project" value="InterPro"/>
</dbReference>
<evidence type="ECO:0000313" key="24">
    <source>
        <dbReference type="EMBL" id="ADP76277.1"/>
    </source>
</evidence>
<protein>
    <recommendedName>
        <fullName evidence="8">Beta-mannosidase</fullName>
        <ecNumber evidence="7">3.2.1.25</ecNumber>
    </recommendedName>
    <alternativeName>
        <fullName evidence="17">Beta-mannosidase B</fullName>
    </alternativeName>
    <alternativeName>
        <fullName evidence="15">Lysosomal beta A mannosidase</fullName>
    </alternativeName>
    <alternativeName>
        <fullName evidence="18">Mannanase B</fullName>
    </alternativeName>
</protein>
<dbReference type="GO" id="GO:0004567">
    <property type="term" value="F:beta-mannosidase activity"/>
    <property type="evidence" value="ECO:0007669"/>
    <property type="project" value="UniProtKB-EC"/>
</dbReference>
<evidence type="ECO:0000256" key="13">
    <source>
        <dbReference type="ARBA" id="ARBA00023180"/>
    </source>
</evidence>
<keyword evidence="9" id="KW-0964">Secreted</keyword>
<feature type="domain" description="Mannosidase Ig/CBM-like" evidence="22">
    <location>
        <begin position="669"/>
        <end position="755"/>
    </location>
</feature>
<keyword evidence="14" id="KW-0326">Glycosidase</keyword>
<dbReference type="SUPFAM" id="SSF49303">
    <property type="entry name" value="beta-Galactosidase/glucuronidase domain"/>
    <property type="match status" value="3"/>
</dbReference>
<feature type="domain" description="Beta-mannosidase Ig-fold" evidence="21">
    <location>
        <begin position="758"/>
        <end position="818"/>
    </location>
</feature>
<evidence type="ECO:0000256" key="18">
    <source>
        <dbReference type="ARBA" id="ARBA00041614"/>
    </source>
</evidence>
<evidence type="ECO:0000256" key="7">
    <source>
        <dbReference type="ARBA" id="ARBA00012754"/>
    </source>
</evidence>
<evidence type="ECO:0000256" key="15">
    <source>
        <dbReference type="ARBA" id="ARBA00032581"/>
    </source>
</evidence>
<feature type="domain" description="Glycoside hydrolase family 2 immunoglobulin-like beta-sandwich" evidence="19">
    <location>
        <begin position="197"/>
        <end position="300"/>
    </location>
</feature>
<evidence type="ECO:0000259" key="19">
    <source>
        <dbReference type="Pfam" id="PF00703"/>
    </source>
</evidence>
<feature type="domain" description="Glycoside hydrolase family 2 catalytic" evidence="20">
    <location>
        <begin position="376"/>
        <end position="471"/>
    </location>
</feature>
<keyword evidence="11 24" id="KW-0378">Hydrolase</keyword>
<comment type="catalytic activity">
    <reaction evidence="1">
        <text>Hydrolysis of terminal, non-reducing beta-D-mannose residues in beta-D-mannosides.</text>
        <dbReference type="EC" id="3.2.1.25"/>
    </reaction>
</comment>
<keyword evidence="12" id="KW-1015">Disulfide bond</keyword>
<dbReference type="Gene3D" id="3.20.20.80">
    <property type="entry name" value="Glycosidases"/>
    <property type="match status" value="1"/>
</dbReference>
<dbReference type="GO" id="GO:0005576">
    <property type="term" value="C:extracellular region"/>
    <property type="evidence" value="ECO:0007669"/>
    <property type="project" value="UniProtKB-SubCell"/>
</dbReference>
<evidence type="ECO:0000256" key="16">
    <source>
        <dbReference type="ARBA" id="ARBA00038429"/>
    </source>
</evidence>
<gene>
    <name evidence="24" type="ORF">GY4MC1_3643</name>
</gene>
<dbReference type="InterPro" id="IPR050887">
    <property type="entry name" value="Beta-mannosidase_GH2"/>
</dbReference>
<dbReference type="EC" id="3.2.1.25" evidence="7"/>
<dbReference type="SUPFAM" id="SSF51445">
    <property type="entry name" value="(Trans)glycosidases"/>
    <property type="match status" value="1"/>
</dbReference>
<dbReference type="SUPFAM" id="SSF49785">
    <property type="entry name" value="Galactose-binding domain-like"/>
    <property type="match status" value="1"/>
</dbReference>
<comment type="subcellular location">
    <subcellularLocation>
        <location evidence="3">Secreted</location>
    </subcellularLocation>
</comment>
<reference evidence="24" key="1">
    <citation type="submission" date="2010-10" db="EMBL/GenBank/DDBJ databases">
        <title>Complete sequence of chromosome of Geobacillus sp. Y4.1MC1.</title>
        <authorList>
            <consortium name="US DOE Joint Genome Institute"/>
            <person name="Lucas S."/>
            <person name="Copeland A."/>
            <person name="Lapidus A."/>
            <person name="Cheng J.-F."/>
            <person name="Bruce D."/>
            <person name="Goodwin L."/>
            <person name="Pitluck S."/>
            <person name="Chertkov O."/>
            <person name="Zhang X."/>
            <person name="Detter J.C."/>
            <person name="Han C."/>
            <person name="Tapia R."/>
            <person name="Land M."/>
            <person name="Hauser L."/>
            <person name="Jeffries C."/>
            <person name="Kyrpides N."/>
            <person name="Ivanova N."/>
            <person name="Ovchinnikova G."/>
            <person name="Brumm P."/>
            <person name="Mead D."/>
            <person name="Woyke T."/>
        </authorList>
    </citation>
    <scope>NUCLEOTIDE SEQUENCE [LARGE SCALE GENOMIC DNA]</scope>
    <source>
        <strain evidence="24">Y4.1MC1</strain>
    </source>
</reference>
<evidence type="ECO:0000256" key="4">
    <source>
        <dbReference type="ARBA" id="ARBA00004740"/>
    </source>
</evidence>
<comment type="similarity">
    <text evidence="16">Belongs to the glycosyl hydrolase 2 family. Beta-mannosidase B subfamily.</text>
</comment>
<dbReference type="Pfam" id="PF17786">
    <property type="entry name" value="Mannosidase_ig"/>
    <property type="match status" value="1"/>
</dbReference>
<accession>A0A7U4DM73</accession>
<dbReference type="Pfam" id="PF00703">
    <property type="entry name" value="Glyco_hydro_2"/>
    <property type="match status" value="1"/>
</dbReference>
<evidence type="ECO:0000259" key="21">
    <source>
        <dbReference type="Pfam" id="PF17753"/>
    </source>
</evidence>
<dbReference type="InterPro" id="IPR036156">
    <property type="entry name" value="Beta-gal/glucu_dom_sf"/>
</dbReference>
<dbReference type="EMBL" id="CP002293">
    <property type="protein sequence ID" value="ADP76277.1"/>
    <property type="molecule type" value="Genomic_DNA"/>
</dbReference>
<name>A0A7U4DM73_GEOS0</name>
<comment type="function">
    <text evidence="2">Exoglycosidase that cleaves the single beta-linked mannose residue from the non-reducing end of all N-linked glycoprotein oligosaccharides.</text>
</comment>
<evidence type="ECO:0000256" key="14">
    <source>
        <dbReference type="ARBA" id="ARBA00023295"/>
    </source>
</evidence>
<dbReference type="InterPro" id="IPR054593">
    <property type="entry name" value="Beta-mannosidase-like_N2"/>
</dbReference>
<dbReference type="GO" id="GO:0006516">
    <property type="term" value="P:glycoprotein catabolic process"/>
    <property type="evidence" value="ECO:0007669"/>
    <property type="project" value="TreeGrafter"/>
</dbReference>
<dbReference type="InterPro" id="IPR008979">
    <property type="entry name" value="Galactose-bd-like_sf"/>
</dbReference>
<sequence>MLINKNWKIQCFDVGQVRDLTIADPNYIDHFWMSAKVPGDVHSILLEKNLLDDPFFGHNDWKAKWVEEKVWWYRTEFMFEKDSLEEDERLELVFEGLDTFATIYLNGVELGSTENMFISHTFDVTREIVNGRNVIAVKFNPVSYQLKDKEKNYWAGFDKNRIWARKAQYHFGWDWGPQILTVGIWKEVRLEKRKIAKIESVYARTLDIQDSRALVQIDICTKNFVRGKQLRAEITLKNQEQQFSQTVNIDKDRATITLNIDNPKLWWTHDLGEPHLYQLAVVLKWEDEVLDTYETEIGIRTIEVMQRDREGNRRFTFVLNGVEMFAKGANWIPVDSFLGSAPESRYRHLIQLAKEANMNMLRVWGGGIYEKDVFYQECNRQGILVWQDFMFACALYPDYNRDYMENVRQEVISVVKRLRNHPSIALWCGNNENDWLYEVERAAGNIRTPFYGEKIYHELIPELLEELDPSRFYWPSSPYGGNDHNSAEEGDRHNWQVWHGNIEPRRFGQNLGQNISVEGVSFRNYKKDHTRFCSEFGMHASANRYTLEKNMPEGAFYWGSDELAYRNKDYHHIKGILLMEGYTGIPNNIEEYMNYSMLTQAEGLKYGMEHYRRNKPQTSGALIWQLNDCWPGTSWSMIDYYLLPKASYYYSKKFNAPLLYTLEHDPGDDLHLWVVNDRLEEVRDTLVFEVFRFNGEIVYSKEFLIHVKGNASLPIASLSEAEVLQGELAEQVVVRLRSLNKKAEENYYYLRNHKDLQLPKAKLQVNVMPEKQEVEILTDCFARFVKLELPAEKIVFSDNFFDLLPSERKMIKIRHLDGQAVSLDGLSVSAINGSA</sequence>
<comment type="subunit">
    <text evidence="6">Homodimer.</text>
</comment>
<evidence type="ECO:0000256" key="11">
    <source>
        <dbReference type="ARBA" id="ARBA00022801"/>
    </source>
</evidence>
<dbReference type="Gene3D" id="2.60.40.10">
    <property type="entry name" value="Immunoglobulins"/>
    <property type="match status" value="3"/>
</dbReference>
<comment type="pathway">
    <text evidence="4">Glycan metabolism; N-glycan degradation.</text>
</comment>
<evidence type="ECO:0000256" key="3">
    <source>
        <dbReference type="ARBA" id="ARBA00004613"/>
    </source>
</evidence>
<evidence type="ECO:0000256" key="6">
    <source>
        <dbReference type="ARBA" id="ARBA00011738"/>
    </source>
</evidence>
<keyword evidence="13" id="KW-0325">Glycoprotein</keyword>
<dbReference type="PANTHER" id="PTHR43730">
    <property type="entry name" value="BETA-MANNOSIDASE"/>
    <property type="match status" value="1"/>
</dbReference>
<comment type="subunit">
    <text evidence="5">Monomer.</text>
</comment>
<evidence type="ECO:0000256" key="5">
    <source>
        <dbReference type="ARBA" id="ARBA00011245"/>
    </source>
</evidence>
<evidence type="ECO:0000256" key="10">
    <source>
        <dbReference type="ARBA" id="ARBA00022729"/>
    </source>
</evidence>
<dbReference type="InterPro" id="IPR013783">
    <property type="entry name" value="Ig-like_fold"/>
</dbReference>
<proteinExistence type="inferred from homology"/>
<feature type="domain" description="Beta-mannosidase-like galactose-binding" evidence="23">
    <location>
        <begin position="29"/>
        <end position="186"/>
    </location>
</feature>
<evidence type="ECO:0000259" key="22">
    <source>
        <dbReference type="Pfam" id="PF17786"/>
    </source>
</evidence>
<evidence type="ECO:0000259" key="20">
    <source>
        <dbReference type="Pfam" id="PF02836"/>
    </source>
</evidence>
<dbReference type="InterPro" id="IPR041447">
    <property type="entry name" value="Mannosidase_ig"/>
</dbReference>
<evidence type="ECO:0000256" key="9">
    <source>
        <dbReference type="ARBA" id="ARBA00022525"/>
    </source>
</evidence>
<organism evidence="24">
    <name type="scientific">Geobacillus sp. (strain Y4.1MC1)</name>
    <dbReference type="NCBI Taxonomy" id="581103"/>
    <lineage>
        <taxon>Bacteria</taxon>
        <taxon>Bacillati</taxon>
        <taxon>Bacillota</taxon>
        <taxon>Bacilli</taxon>
        <taxon>Bacillales</taxon>
        <taxon>Anoxybacillaceae</taxon>
        <taxon>Geobacillus</taxon>
    </lineage>
</organism>
<dbReference type="AlphaFoldDB" id="A0A7U4DM73"/>
<dbReference type="KEGG" id="gmc:GY4MC1_3643"/>
<dbReference type="InterPro" id="IPR006103">
    <property type="entry name" value="Glyco_hydro_2_cat"/>
</dbReference>
<evidence type="ECO:0000256" key="2">
    <source>
        <dbReference type="ARBA" id="ARBA00003150"/>
    </source>
</evidence>
<evidence type="ECO:0000256" key="1">
    <source>
        <dbReference type="ARBA" id="ARBA00000829"/>
    </source>
</evidence>
<dbReference type="FunFam" id="3.20.20.80:FF:000050">
    <property type="entry name" value="Beta-mannosidase B"/>
    <property type="match status" value="1"/>
</dbReference>
<dbReference type="Pfam" id="PF22666">
    <property type="entry name" value="Glyco_hydro_2_N2"/>
    <property type="match status" value="1"/>
</dbReference>
<dbReference type="PANTHER" id="PTHR43730:SF1">
    <property type="entry name" value="BETA-MANNOSIDASE"/>
    <property type="match status" value="1"/>
</dbReference>
<dbReference type="InterPro" id="IPR006102">
    <property type="entry name" value="Ig-like_GH2"/>
</dbReference>